<dbReference type="PANTHER" id="PTHR34818:SF1">
    <property type="entry name" value="PROTEIN BLI-3"/>
    <property type="match status" value="1"/>
</dbReference>
<accession>A0AB74UEY6</accession>
<dbReference type="Gene3D" id="2.30.110.10">
    <property type="entry name" value="Electron Transport, Fmn-binding Protein, Chain A"/>
    <property type="match status" value="1"/>
</dbReference>
<dbReference type="RefSeq" id="WP_035475094.1">
    <property type="nucleotide sequence ID" value="NZ_CP159578.1"/>
</dbReference>
<gene>
    <name evidence="2" type="ORF">ABV408_17845</name>
</gene>
<protein>
    <submittedName>
        <fullName evidence="2">Pyridoxamine 5'-phosphate oxidase family protein</fullName>
    </submittedName>
</protein>
<sequence>MSSPEHKQKIWQLIDDIKVGMLVTLDDGAPRARPMHLVQDAYDGTLWFYTRRSAEKAFEAQSDRDVCITFSDQKHGVYVSMSGKARLRDDAELIDKYWNPFVAAWFEGGREDDDIAMLEIDIDFGEHWQARESKAFQLYEIAKANVKKDHKPDMGENEKFGH</sequence>
<dbReference type="InterPro" id="IPR012349">
    <property type="entry name" value="Split_barrel_FMN-bd"/>
</dbReference>
<dbReference type="InterPro" id="IPR052917">
    <property type="entry name" value="Stress-Dev_Protein"/>
</dbReference>
<dbReference type="EMBL" id="CP159578">
    <property type="protein sequence ID" value="XCJ79281.1"/>
    <property type="molecule type" value="Genomic_DNA"/>
</dbReference>
<proteinExistence type="predicted"/>
<evidence type="ECO:0000313" key="2">
    <source>
        <dbReference type="EMBL" id="XCJ79281.1"/>
    </source>
</evidence>
<evidence type="ECO:0000259" key="1">
    <source>
        <dbReference type="Pfam" id="PF16242"/>
    </source>
</evidence>
<dbReference type="PANTHER" id="PTHR34818">
    <property type="entry name" value="PROTEIN BLI-3"/>
    <property type="match status" value="1"/>
</dbReference>
<dbReference type="SUPFAM" id="SSF50475">
    <property type="entry name" value="FMN-binding split barrel"/>
    <property type="match status" value="1"/>
</dbReference>
<reference evidence="2" key="1">
    <citation type="submission" date="2024-06" db="EMBL/GenBank/DDBJ databases">
        <title>Complete genome of Salinicola endophyticus HNIBRBA4755.</title>
        <authorList>
            <person name="Shin S.Y."/>
            <person name="Kang H."/>
            <person name="Song J."/>
        </authorList>
    </citation>
    <scope>NUCLEOTIDE SEQUENCE</scope>
    <source>
        <strain evidence="2">HNIBRBA4755</strain>
    </source>
</reference>
<organism evidence="2">
    <name type="scientific">Salinicola endophyticus</name>
    <dbReference type="NCBI Taxonomy" id="1949083"/>
    <lineage>
        <taxon>Bacteria</taxon>
        <taxon>Pseudomonadati</taxon>
        <taxon>Pseudomonadota</taxon>
        <taxon>Gammaproteobacteria</taxon>
        <taxon>Oceanospirillales</taxon>
        <taxon>Halomonadaceae</taxon>
        <taxon>Salinicola</taxon>
    </lineage>
</organism>
<dbReference type="InterPro" id="IPR038725">
    <property type="entry name" value="YdaG_split_barrel_FMN-bd"/>
</dbReference>
<feature type="domain" description="General stress protein FMN-binding split barrel" evidence="1">
    <location>
        <begin position="5"/>
        <end position="150"/>
    </location>
</feature>
<name>A0AB74UEY6_9GAMM</name>
<dbReference type="AlphaFoldDB" id="A0AB74UEY6"/>
<dbReference type="Pfam" id="PF16242">
    <property type="entry name" value="Pyrid_ox_like"/>
    <property type="match status" value="1"/>
</dbReference>